<accession>A0A448XDH3</accession>
<feature type="region of interest" description="Disordered" evidence="1">
    <location>
        <begin position="1"/>
        <end position="20"/>
    </location>
</feature>
<evidence type="ECO:0000313" key="2">
    <source>
        <dbReference type="EMBL" id="VEL33976.1"/>
    </source>
</evidence>
<organism evidence="2 3">
    <name type="scientific">Protopolystoma xenopodis</name>
    <dbReference type="NCBI Taxonomy" id="117903"/>
    <lineage>
        <taxon>Eukaryota</taxon>
        <taxon>Metazoa</taxon>
        <taxon>Spiralia</taxon>
        <taxon>Lophotrochozoa</taxon>
        <taxon>Platyhelminthes</taxon>
        <taxon>Monogenea</taxon>
        <taxon>Polyopisthocotylea</taxon>
        <taxon>Polystomatidea</taxon>
        <taxon>Polystomatidae</taxon>
        <taxon>Protopolystoma</taxon>
    </lineage>
</organism>
<protein>
    <submittedName>
        <fullName evidence="2">Uncharacterized protein</fullName>
    </submittedName>
</protein>
<dbReference type="Proteomes" id="UP000784294">
    <property type="component" value="Unassembled WGS sequence"/>
</dbReference>
<name>A0A448XDH3_9PLAT</name>
<dbReference type="EMBL" id="CAAALY010246757">
    <property type="protein sequence ID" value="VEL33976.1"/>
    <property type="molecule type" value="Genomic_DNA"/>
</dbReference>
<keyword evidence="3" id="KW-1185">Reference proteome</keyword>
<proteinExistence type="predicted"/>
<comment type="caution">
    <text evidence="2">The sequence shown here is derived from an EMBL/GenBank/DDBJ whole genome shotgun (WGS) entry which is preliminary data.</text>
</comment>
<evidence type="ECO:0000256" key="1">
    <source>
        <dbReference type="SAM" id="MobiDB-lite"/>
    </source>
</evidence>
<reference evidence="2" key="1">
    <citation type="submission" date="2018-11" db="EMBL/GenBank/DDBJ databases">
        <authorList>
            <consortium name="Pathogen Informatics"/>
        </authorList>
    </citation>
    <scope>NUCLEOTIDE SEQUENCE</scope>
</reference>
<dbReference type="AlphaFoldDB" id="A0A448XDH3"/>
<evidence type="ECO:0000313" key="3">
    <source>
        <dbReference type="Proteomes" id="UP000784294"/>
    </source>
</evidence>
<sequence>MNSYCPGAVGNSSNHDDTDPGFTREVTLFGSILTGTKEVFDEACSSKPSLEALPSCLTFGAGSCSSFSRGWCFFF</sequence>
<gene>
    <name evidence="2" type="ORF">PXEA_LOCUS27416</name>
</gene>